<feature type="region of interest" description="Disordered" evidence="1">
    <location>
        <begin position="47"/>
        <end position="69"/>
    </location>
</feature>
<accession>A0AA88TQ31</accession>
<organism evidence="2 3">
    <name type="scientific">Cirrhinus molitorella</name>
    <name type="common">mud carp</name>
    <dbReference type="NCBI Taxonomy" id="172907"/>
    <lineage>
        <taxon>Eukaryota</taxon>
        <taxon>Metazoa</taxon>
        <taxon>Chordata</taxon>
        <taxon>Craniata</taxon>
        <taxon>Vertebrata</taxon>
        <taxon>Euteleostomi</taxon>
        <taxon>Actinopterygii</taxon>
        <taxon>Neopterygii</taxon>
        <taxon>Teleostei</taxon>
        <taxon>Ostariophysi</taxon>
        <taxon>Cypriniformes</taxon>
        <taxon>Cyprinidae</taxon>
        <taxon>Labeoninae</taxon>
        <taxon>Labeonini</taxon>
        <taxon>Cirrhinus</taxon>
    </lineage>
</organism>
<gene>
    <name evidence="2" type="ORF">Q8A67_019834</name>
</gene>
<evidence type="ECO:0000256" key="1">
    <source>
        <dbReference type="SAM" id="MobiDB-lite"/>
    </source>
</evidence>
<protein>
    <submittedName>
        <fullName evidence="2">Uncharacterized protein</fullName>
    </submittedName>
</protein>
<dbReference type="AlphaFoldDB" id="A0AA88TQ31"/>
<dbReference type="Proteomes" id="UP001187343">
    <property type="component" value="Unassembled WGS sequence"/>
</dbReference>
<dbReference type="EMBL" id="JAUYZG010000019">
    <property type="protein sequence ID" value="KAK2879043.1"/>
    <property type="molecule type" value="Genomic_DNA"/>
</dbReference>
<evidence type="ECO:0000313" key="2">
    <source>
        <dbReference type="EMBL" id="KAK2879043.1"/>
    </source>
</evidence>
<name>A0AA88TQ31_9TELE</name>
<comment type="caution">
    <text evidence="2">The sequence shown here is derived from an EMBL/GenBank/DDBJ whole genome shotgun (WGS) entry which is preliminary data.</text>
</comment>
<reference evidence="2" key="1">
    <citation type="submission" date="2023-08" db="EMBL/GenBank/DDBJ databases">
        <title>Chromosome-level Genome Assembly of mud carp (Cirrhinus molitorella).</title>
        <authorList>
            <person name="Liu H."/>
        </authorList>
    </citation>
    <scope>NUCLEOTIDE SEQUENCE</scope>
    <source>
        <strain evidence="2">Prfri</strain>
        <tissue evidence="2">Muscle</tissue>
    </source>
</reference>
<sequence>MHSGHLSVLPCGIVLYKPLTESTTCSISLLPLCFSCDFGSNHQPSLNTGKGGDSHRFQGSDSAHSHKRRHSGVSWNSICHSILCNRMRQGDSNIPNVVHRVRAFK</sequence>
<proteinExistence type="predicted"/>
<evidence type="ECO:0000313" key="3">
    <source>
        <dbReference type="Proteomes" id="UP001187343"/>
    </source>
</evidence>
<keyword evidence="3" id="KW-1185">Reference proteome</keyword>